<sequence length="154" mass="17712">LWSDIIIFNHFERENVLKQMLSVMAKSKRESQLQEQFATIVSDMRQRCAKEDDGGKAYIRAVQWTGQMLGDMMTVYLNAENRLDEAWEVMTKLDKEQHKILGYPELGPLKHFCKACLENSQQDRAIFCAKYAAEIGLTDVGQFLMQSGNVEKLS</sequence>
<organism evidence="1">
    <name type="scientific">Alectorobius mimon</name>
    <dbReference type="NCBI Taxonomy" id="360319"/>
    <lineage>
        <taxon>Eukaryota</taxon>
        <taxon>Metazoa</taxon>
        <taxon>Ecdysozoa</taxon>
        <taxon>Arthropoda</taxon>
        <taxon>Chelicerata</taxon>
        <taxon>Arachnida</taxon>
        <taxon>Acari</taxon>
        <taxon>Parasitiformes</taxon>
        <taxon>Ixodida</taxon>
        <taxon>Ixodoidea</taxon>
        <taxon>Argasidae</taxon>
        <taxon>Ornithodorinae</taxon>
        <taxon>Alectorobius</taxon>
    </lineage>
</organism>
<evidence type="ECO:0000313" key="1">
    <source>
        <dbReference type="EMBL" id="JAR86479.1"/>
    </source>
</evidence>
<dbReference type="EMBL" id="GEIB01001959">
    <property type="protein sequence ID" value="JAR86479.1"/>
    <property type="molecule type" value="Transcribed_RNA"/>
</dbReference>
<reference evidence="1" key="1">
    <citation type="submission" date="2016-03" db="EMBL/GenBank/DDBJ databases">
        <title>Gut transcriptome analysis on engorged females of Ornithodoros mimon (Acari: Argasidae) and phylogenetic inferences of soft ticks.</title>
        <authorList>
            <person name="Landulfo G.A."/>
            <person name="Giovanni D."/>
            <person name="Carvalho E."/>
            <person name="Junqueira-de-Azevedo I."/>
            <person name="Patane J."/>
            <person name="Mendoca R."/>
            <person name="Barros-Battesti D."/>
        </authorList>
    </citation>
    <scope>NUCLEOTIDE SEQUENCE</scope>
    <source>
        <strain evidence="1">Females</strain>
        <tissue evidence="1">Gut</tissue>
    </source>
</reference>
<dbReference type="AlphaFoldDB" id="A0A147B6S2"/>
<feature type="non-terminal residue" evidence="1">
    <location>
        <position position="1"/>
    </location>
</feature>
<proteinExistence type="predicted"/>
<accession>A0A147B6S2</accession>
<dbReference type="InterPro" id="IPR037387">
    <property type="entry name" value="PTCD3"/>
</dbReference>
<feature type="non-terminal residue" evidence="1">
    <location>
        <position position="154"/>
    </location>
</feature>
<dbReference type="GO" id="GO:0043024">
    <property type="term" value="F:ribosomal small subunit binding"/>
    <property type="evidence" value="ECO:0007669"/>
    <property type="project" value="InterPro"/>
</dbReference>
<dbReference type="GO" id="GO:0005739">
    <property type="term" value="C:mitochondrion"/>
    <property type="evidence" value="ECO:0007669"/>
    <property type="project" value="InterPro"/>
</dbReference>
<dbReference type="GO" id="GO:0032543">
    <property type="term" value="P:mitochondrial translation"/>
    <property type="evidence" value="ECO:0007669"/>
    <property type="project" value="InterPro"/>
</dbReference>
<protein>
    <submittedName>
        <fullName evidence="1">Protein ptcd3 mitochondrial like</fullName>
    </submittedName>
</protein>
<name>A0A147B6S2_9ACAR</name>
<dbReference type="PANTHER" id="PTHR16276">
    <property type="entry name" value="PENTATRICOPEPTIDE REPEAT DOMAIN-CONTAINING PROTEIN 3"/>
    <property type="match status" value="1"/>
</dbReference>
<dbReference type="GO" id="GO:0019843">
    <property type="term" value="F:rRNA binding"/>
    <property type="evidence" value="ECO:0007669"/>
    <property type="project" value="InterPro"/>
</dbReference>
<dbReference type="PANTHER" id="PTHR16276:SF1">
    <property type="entry name" value="SMALL RIBOSOMAL SUBUNIT PROTEIN MS39"/>
    <property type="match status" value="1"/>
</dbReference>